<dbReference type="PANTHER" id="PTHR12143">
    <property type="entry name" value="PEPTIDE N-GLYCANASE PNGASE -RELATED"/>
    <property type="match status" value="1"/>
</dbReference>
<keyword evidence="2" id="KW-0479">Metal-binding</keyword>
<dbReference type="GO" id="GO:0005634">
    <property type="term" value="C:nucleus"/>
    <property type="evidence" value="ECO:0007669"/>
    <property type="project" value="TreeGrafter"/>
</dbReference>
<dbReference type="SUPFAM" id="SSF54001">
    <property type="entry name" value="Cysteine proteinases"/>
    <property type="match status" value="1"/>
</dbReference>
<comment type="caution">
    <text evidence="6">The sequence shown here is derived from an EMBL/GenBank/DDBJ whole genome shotgun (WGS) entry which is preliminary data.</text>
</comment>
<comment type="similarity">
    <text evidence="1">Belongs to the transglutaminase-like superfamily. PNGase family.</text>
</comment>
<evidence type="ECO:0000313" key="6">
    <source>
        <dbReference type="EMBL" id="KAF6234780.1"/>
    </source>
</evidence>
<organism evidence="6 7">
    <name type="scientific">Letharia columbiana</name>
    <dbReference type="NCBI Taxonomy" id="112416"/>
    <lineage>
        <taxon>Eukaryota</taxon>
        <taxon>Fungi</taxon>
        <taxon>Dikarya</taxon>
        <taxon>Ascomycota</taxon>
        <taxon>Pezizomycotina</taxon>
        <taxon>Lecanoromycetes</taxon>
        <taxon>OSLEUM clade</taxon>
        <taxon>Lecanoromycetidae</taxon>
        <taxon>Lecanorales</taxon>
        <taxon>Lecanorineae</taxon>
        <taxon>Parmeliaceae</taxon>
        <taxon>Letharia</taxon>
    </lineage>
</organism>
<feature type="compositionally biased region" description="Low complexity" evidence="4">
    <location>
        <begin position="53"/>
        <end position="64"/>
    </location>
</feature>
<dbReference type="GO" id="GO:0005829">
    <property type="term" value="C:cytosol"/>
    <property type="evidence" value="ECO:0007669"/>
    <property type="project" value="TreeGrafter"/>
</dbReference>
<evidence type="ECO:0000256" key="1">
    <source>
        <dbReference type="ARBA" id="ARBA00009390"/>
    </source>
</evidence>
<feature type="region of interest" description="Disordered" evidence="4">
    <location>
        <begin position="422"/>
        <end position="470"/>
    </location>
</feature>
<gene>
    <name evidence="6" type="ORF">HO173_007000</name>
</gene>
<keyword evidence="3" id="KW-0862">Zinc</keyword>
<dbReference type="SUPFAM" id="SSF81995">
    <property type="entry name" value="beta-sandwich domain of Sec23/24"/>
    <property type="match status" value="1"/>
</dbReference>
<sequence length="470" mass="53040">MGDSNGPPRRLPPPPPPPRRSQRSQPQSQPQAQPQPQPQRAFNAKDLTHQFEQLLRTQRLNTLTAQSRSRAGSPGPGRQASTSSRPPSQHAPRRPSDSPHIPPSYPSLRNLPKMASPPQDPASLKFRNLLITLSVNPTKYENPGLLDEALAVIPLDRIYSEAEDESQLLQAEAASTGPNAKPQWGYQDCVIRALLKWFKRSFFQFVNNPPCTVCGSPTLANGFAPPTPDEAARGAAKVESYRCSSTDCNALERFPRYGDVWALLQSRRGRCGEWANCFSMLCRAVGGRVRWVWNAEDHVWTEVYSEQQRRWIHVDACEEAWDNPRLYSEGWGKKMSYCIAFSIDGATDVTRRYVRNAASHGVERNRCPEEVLMFITNEIKRMRRETMLKDERKRLLIEDEREERELRGFVVQALAAEIGKMLPTGRNGGGEEIKVPEQAARRSGAQAWREARGENGGDDTGRDRPPREDH</sequence>
<dbReference type="GO" id="GO:0006516">
    <property type="term" value="P:glycoprotein catabolic process"/>
    <property type="evidence" value="ECO:0007669"/>
    <property type="project" value="TreeGrafter"/>
</dbReference>
<feature type="compositionally biased region" description="Low complexity" evidence="4">
    <location>
        <begin position="23"/>
        <end position="40"/>
    </location>
</feature>
<dbReference type="Gene3D" id="2.20.25.10">
    <property type="match status" value="1"/>
</dbReference>
<dbReference type="GO" id="GO:0046872">
    <property type="term" value="F:metal ion binding"/>
    <property type="evidence" value="ECO:0007669"/>
    <property type="project" value="UniProtKB-KW"/>
</dbReference>
<evidence type="ECO:0000259" key="5">
    <source>
        <dbReference type="SMART" id="SM00460"/>
    </source>
</evidence>
<feature type="domain" description="Transglutaminase-like" evidence="5">
    <location>
        <begin position="263"/>
        <end position="318"/>
    </location>
</feature>
<evidence type="ECO:0000256" key="3">
    <source>
        <dbReference type="ARBA" id="ARBA00022833"/>
    </source>
</evidence>
<feature type="region of interest" description="Disordered" evidence="4">
    <location>
        <begin position="1"/>
        <end position="120"/>
    </location>
</feature>
<dbReference type="EMBL" id="JACCJC010000028">
    <property type="protein sequence ID" value="KAF6234780.1"/>
    <property type="molecule type" value="Genomic_DNA"/>
</dbReference>
<dbReference type="FunFam" id="3.10.620.30:FF:000004">
    <property type="entry name" value="Peptidase (PNG1)"/>
    <property type="match status" value="1"/>
</dbReference>
<evidence type="ECO:0000256" key="2">
    <source>
        <dbReference type="ARBA" id="ARBA00022723"/>
    </source>
</evidence>
<name>A0A8H6L450_9LECA</name>
<dbReference type="GeneID" id="59288657"/>
<dbReference type="InterPro" id="IPR002931">
    <property type="entry name" value="Transglutaminase-like"/>
</dbReference>
<dbReference type="RefSeq" id="XP_037164169.1">
    <property type="nucleotide sequence ID" value="XM_037308905.1"/>
</dbReference>
<dbReference type="GO" id="GO:0000224">
    <property type="term" value="F:peptide-N4-(N-acetyl-beta-glucosaminyl)asparagine amidase activity"/>
    <property type="evidence" value="ECO:0007669"/>
    <property type="project" value="TreeGrafter"/>
</dbReference>
<proteinExistence type="inferred from homology"/>
<dbReference type="OrthoDB" id="409136at2759"/>
<reference evidence="6 7" key="1">
    <citation type="journal article" date="2020" name="Genomics">
        <title>Complete, high-quality genomes from long-read metagenomic sequencing of two wolf lichen thalli reveals enigmatic genome architecture.</title>
        <authorList>
            <person name="McKenzie S.K."/>
            <person name="Walston R.F."/>
            <person name="Allen J.L."/>
        </authorList>
    </citation>
    <scope>NUCLEOTIDE SEQUENCE [LARGE SCALE GENOMIC DNA]</scope>
    <source>
        <strain evidence="6">WasteWater2</strain>
    </source>
</reference>
<dbReference type="AlphaFoldDB" id="A0A8H6L450"/>
<evidence type="ECO:0000256" key="4">
    <source>
        <dbReference type="SAM" id="MobiDB-lite"/>
    </source>
</evidence>
<feature type="compositionally biased region" description="Basic and acidic residues" evidence="4">
    <location>
        <begin position="449"/>
        <end position="470"/>
    </location>
</feature>
<dbReference type="InterPro" id="IPR038765">
    <property type="entry name" value="Papain-like_cys_pep_sf"/>
</dbReference>
<evidence type="ECO:0000313" key="7">
    <source>
        <dbReference type="Proteomes" id="UP000578531"/>
    </source>
</evidence>
<dbReference type="Gene3D" id="3.10.620.30">
    <property type="match status" value="1"/>
</dbReference>
<dbReference type="SMART" id="SM00460">
    <property type="entry name" value="TGc"/>
    <property type="match status" value="1"/>
</dbReference>
<keyword evidence="7" id="KW-1185">Reference proteome</keyword>
<dbReference type="Pfam" id="PF01841">
    <property type="entry name" value="Transglut_core"/>
    <property type="match status" value="1"/>
</dbReference>
<dbReference type="InterPro" id="IPR050883">
    <property type="entry name" value="PNGase"/>
</dbReference>
<feature type="compositionally biased region" description="Pro residues" evidence="4">
    <location>
        <begin position="9"/>
        <end position="19"/>
    </location>
</feature>
<accession>A0A8H6L450</accession>
<dbReference type="PANTHER" id="PTHR12143:SF19">
    <property type="entry name" value="PEPTIDE-N(4)-(N-ACETYL-BETA-GLUCOSAMINYL)ASPARAGINE AMIDASE"/>
    <property type="match status" value="1"/>
</dbReference>
<dbReference type="Proteomes" id="UP000578531">
    <property type="component" value="Unassembled WGS sequence"/>
</dbReference>
<protein>
    <recommendedName>
        <fullName evidence="5">Transglutaminase-like domain-containing protein</fullName>
    </recommendedName>
</protein>